<accession>A0A1I8FK94</accession>
<keyword evidence="2" id="KW-1185">Reference proteome</keyword>
<name>A0A1I8FK94_9PLAT</name>
<organism evidence="2 3">
    <name type="scientific">Macrostomum lignano</name>
    <dbReference type="NCBI Taxonomy" id="282301"/>
    <lineage>
        <taxon>Eukaryota</taxon>
        <taxon>Metazoa</taxon>
        <taxon>Spiralia</taxon>
        <taxon>Lophotrochozoa</taxon>
        <taxon>Platyhelminthes</taxon>
        <taxon>Rhabditophora</taxon>
        <taxon>Macrostomorpha</taxon>
        <taxon>Macrostomida</taxon>
        <taxon>Macrostomidae</taxon>
        <taxon>Macrostomum</taxon>
    </lineage>
</organism>
<feature type="compositionally biased region" description="Low complexity" evidence="1">
    <location>
        <begin position="418"/>
        <end position="428"/>
    </location>
</feature>
<evidence type="ECO:0000256" key="1">
    <source>
        <dbReference type="SAM" id="MobiDB-lite"/>
    </source>
</evidence>
<feature type="region of interest" description="Disordered" evidence="1">
    <location>
        <begin position="68"/>
        <end position="107"/>
    </location>
</feature>
<feature type="region of interest" description="Disordered" evidence="1">
    <location>
        <begin position="418"/>
        <end position="438"/>
    </location>
</feature>
<reference evidence="3" key="1">
    <citation type="submission" date="2016-11" db="UniProtKB">
        <authorList>
            <consortium name="WormBaseParasite"/>
        </authorList>
    </citation>
    <scope>IDENTIFICATION</scope>
</reference>
<dbReference type="AlphaFoldDB" id="A0A1I8FK94"/>
<sequence>PFCHGPAATTWYGDTWAPSVEAFGSSASSFCPTSGSELALATHSPDSALLRRAPPPAAATGLIAAAAQSPRRLRCHSNHAEPRPRRKLANVHRPELSRSNRRLGGPASDSVLLEMKNRKLRLSLQAALHRHHRRPGLQRHESLDIRFFGKLSRGRQLQPGQPLLSQAASIGVAIGVAGDSPAAWSCRWGAGQQPEQLGRRVEGPPSSRLRRLEGVIMKAADSQEPDRFFFHNRHPVPRPRVPSNNGQGGADSYSQFIGMSESKFYNLSSSGSARAKPAAAAGGFQGCVKGPGGLANTSPPTPGSFTFARWLRVVARRLGGAVSNSCGSADATAMLEAPAPAADVGVLDGCGRGRLPARRNFAGAASGSASGQPAASACCLNFDNLMDNLILFLHGGPACRVQRYPEVLLSQRPRLSATARAPAGGSAARWRHQRRQPDDELQNCSITSSFYRLIPNYFRVTLGRPDRSPNVLRLAIRDVAFLNKPARQIKQKASLQADAEAALSTGTVLGLLDSTSDVQRALTVHLRDGDIVISVQEDGNVLNEVRAAMPSSFLLCDGDWHTVVAEVDFAGAGVGGRPAVGDRPAAARSEGLRLIPARAPFPWRPANQRRLNYLPGNYVGLPEVAQHSTGQALPLGQLPHQQPRAAVLRAAVS</sequence>
<protein>
    <submittedName>
        <fullName evidence="3">LAM_G_DOMAIN domain-containing protein</fullName>
    </submittedName>
</protein>
<dbReference type="Gene3D" id="2.60.120.200">
    <property type="match status" value="1"/>
</dbReference>
<evidence type="ECO:0000313" key="3">
    <source>
        <dbReference type="WBParaSite" id="maker-unitig_38035-snap-gene-0.1-mRNA-1"/>
    </source>
</evidence>
<proteinExistence type="predicted"/>
<dbReference type="Proteomes" id="UP000095280">
    <property type="component" value="Unplaced"/>
</dbReference>
<dbReference type="WBParaSite" id="maker-unitig_38035-snap-gene-0.1-mRNA-1">
    <property type="protein sequence ID" value="maker-unitig_38035-snap-gene-0.1-mRNA-1"/>
    <property type="gene ID" value="maker-unitig_38035-snap-gene-0.1"/>
</dbReference>
<evidence type="ECO:0000313" key="2">
    <source>
        <dbReference type="Proteomes" id="UP000095280"/>
    </source>
</evidence>